<evidence type="ECO:0000256" key="6">
    <source>
        <dbReference type="ARBA" id="ARBA00005927"/>
    </source>
</evidence>
<dbReference type="GO" id="GO:0007030">
    <property type="term" value="P:Golgi organization"/>
    <property type="evidence" value="ECO:0007669"/>
    <property type="project" value="TreeGrafter"/>
</dbReference>
<feature type="region of interest" description="Disordered" evidence="17">
    <location>
        <begin position="1108"/>
        <end position="1165"/>
    </location>
</feature>
<feature type="compositionally biased region" description="Polar residues" evidence="17">
    <location>
        <begin position="2400"/>
        <end position="2409"/>
    </location>
</feature>
<feature type="region of interest" description="Disordered" evidence="17">
    <location>
        <begin position="396"/>
        <end position="747"/>
    </location>
</feature>
<dbReference type="Pfam" id="PF12932">
    <property type="entry name" value="Sec16"/>
    <property type="match status" value="1"/>
</dbReference>
<dbReference type="GO" id="GO:0012507">
    <property type="term" value="C:ER to Golgi transport vesicle membrane"/>
    <property type="evidence" value="ECO:0007669"/>
    <property type="project" value="TreeGrafter"/>
</dbReference>
<evidence type="ECO:0000256" key="1">
    <source>
        <dbReference type="ARBA" id="ARBA00004395"/>
    </source>
</evidence>
<dbReference type="PANTHER" id="PTHR13402">
    <property type="entry name" value="RGPR-RELATED"/>
    <property type="match status" value="1"/>
</dbReference>
<dbReference type="GO" id="GO:0048471">
    <property type="term" value="C:perinuclear region of cytoplasm"/>
    <property type="evidence" value="ECO:0007669"/>
    <property type="project" value="UniProtKB-SubCell"/>
</dbReference>
<accession>A0A4W3JSF3</accession>
<dbReference type="GO" id="GO:0005789">
    <property type="term" value="C:endoplasmic reticulum membrane"/>
    <property type="evidence" value="ECO:0007669"/>
    <property type="project" value="UniProtKB-SubCell"/>
</dbReference>
<evidence type="ECO:0000256" key="12">
    <source>
        <dbReference type="ARBA" id="ARBA00022892"/>
    </source>
</evidence>
<keyword evidence="21" id="KW-1185">Reference proteome</keyword>
<dbReference type="PANTHER" id="PTHR13402:SF13">
    <property type="entry name" value="PROTEIN TRANSPORT PROTEIN SEC16A"/>
    <property type="match status" value="1"/>
</dbReference>
<feature type="compositionally biased region" description="Pro residues" evidence="17">
    <location>
        <begin position="41"/>
        <end position="51"/>
    </location>
</feature>
<feature type="region of interest" description="Disordered" evidence="17">
    <location>
        <begin position="1178"/>
        <end position="1284"/>
    </location>
</feature>
<comment type="function">
    <text evidence="16">Plays a role in the organization of the endoplasmic reticulum exit sites (ERES), also known as transitional endoplasmic reticulum (tER). Required for secretory cargo traffic from the endoplasmic reticulum to the Golgi apparatus.</text>
</comment>
<feature type="region of interest" description="Disordered" evidence="17">
    <location>
        <begin position="911"/>
        <end position="953"/>
    </location>
</feature>
<keyword evidence="12 16" id="KW-0931">ER-Golgi transport</keyword>
<keyword evidence="14 16" id="KW-0333">Golgi apparatus</keyword>
<feature type="compositionally biased region" description="Basic and acidic residues" evidence="17">
    <location>
        <begin position="1226"/>
        <end position="1237"/>
    </location>
</feature>
<feature type="domain" description="Sec16 central conserved" evidence="19">
    <location>
        <begin position="1521"/>
        <end position="1599"/>
    </location>
</feature>
<dbReference type="GO" id="GO:0016192">
    <property type="term" value="P:vesicle-mediated transport"/>
    <property type="evidence" value="ECO:0007669"/>
    <property type="project" value="UniProtKB-KW"/>
</dbReference>
<feature type="region of interest" description="Disordered" evidence="17">
    <location>
        <begin position="2132"/>
        <end position="2286"/>
    </location>
</feature>
<dbReference type="GO" id="GO:0000139">
    <property type="term" value="C:Golgi membrane"/>
    <property type="evidence" value="ECO:0007669"/>
    <property type="project" value="UniProtKB-SubCell"/>
</dbReference>
<reference evidence="20" key="4">
    <citation type="submission" date="2025-08" db="UniProtKB">
        <authorList>
            <consortium name="Ensembl"/>
        </authorList>
    </citation>
    <scope>IDENTIFICATION</scope>
</reference>
<feature type="compositionally biased region" description="Pro residues" evidence="17">
    <location>
        <begin position="81"/>
        <end position="95"/>
    </location>
</feature>
<evidence type="ECO:0000313" key="21">
    <source>
        <dbReference type="Proteomes" id="UP000314986"/>
    </source>
</evidence>
<feature type="compositionally biased region" description="Basic and acidic residues" evidence="17">
    <location>
        <begin position="1246"/>
        <end position="1262"/>
    </location>
</feature>
<reference evidence="21" key="3">
    <citation type="journal article" date="2014" name="Nature">
        <title>Elephant shark genome provides unique insights into gnathostome evolution.</title>
        <authorList>
            <consortium name="International Elephant Shark Genome Sequencing Consortium"/>
            <person name="Venkatesh B."/>
            <person name="Lee A.P."/>
            <person name="Ravi V."/>
            <person name="Maurya A.K."/>
            <person name="Lian M.M."/>
            <person name="Swann J.B."/>
            <person name="Ohta Y."/>
            <person name="Flajnik M.F."/>
            <person name="Sutoh Y."/>
            <person name="Kasahara M."/>
            <person name="Hoon S."/>
            <person name="Gangu V."/>
            <person name="Roy S.W."/>
            <person name="Irimia M."/>
            <person name="Korzh V."/>
            <person name="Kondrychyn I."/>
            <person name="Lim Z.W."/>
            <person name="Tay B.H."/>
            <person name="Tohari S."/>
            <person name="Kong K.W."/>
            <person name="Ho S."/>
            <person name="Lorente-Galdos B."/>
            <person name="Quilez J."/>
            <person name="Marques-Bonet T."/>
            <person name="Raney B.J."/>
            <person name="Ingham P.W."/>
            <person name="Tay A."/>
            <person name="Hillier L.W."/>
            <person name="Minx P."/>
            <person name="Boehm T."/>
            <person name="Wilson R.K."/>
            <person name="Brenner S."/>
            <person name="Warren W.C."/>
        </authorList>
    </citation>
    <scope>NUCLEOTIDE SEQUENCE [LARGE SCALE GENOMIC DNA]</scope>
</reference>
<evidence type="ECO:0000256" key="15">
    <source>
        <dbReference type="ARBA" id="ARBA00023136"/>
    </source>
</evidence>
<feature type="compositionally biased region" description="Basic and acidic residues" evidence="17">
    <location>
        <begin position="516"/>
        <end position="526"/>
    </location>
</feature>
<evidence type="ECO:0000256" key="7">
    <source>
        <dbReference type="ARBA" id="ARBA00022448"/>
    </source>
</evidence>
<dbReference type="InterPro" id="IPR024298">
    <property type="entry name" value="Sec16_Sec23-bd"/>
</dbReference>
<reference evidence="21" key="1">
    <citation type="journal article" date="2006" name="Science">
        <title>Ancient noncoding elements conserved in the human genome.</title>
        <authorList>
            <person name="Venkatesh B."/>
            <person name="Kirkness E.F."/>
            <person name="Loh Y.H."/>
            <person name="Halpern A.L."/>
            <person name="Lee A.P."/>
            <person name="Johnson J."/>
            <person name="Dandona N."/>
            <person name="Viswanathan L.D."/>
            <person name="Tay A."/>
            <person name="Venter J.C."/>
            <person name="Strausberg R.L."/>
            <person name="Brenner S."/>
        </authorList>
    </citation>
    <scope>NUCLEOTIDE SEQUENCE [LARGE SCALE GENOMIC DNA]</scope>
</reference>
<dbReference type="GO" id="GO:0051668">
    <property type="term" value="P:localization within membrane"/>
    <property type="evidence" value="ECO:0007669"/>
    <property type="project" value="UniProtKB-ARBA"/>
</dbReference>
<dbReference type="Proteomes" id="UP000314986">
    <property type="component" value="Unassembled WGS sequence"/>
</dbReference>
<feature type="compositionally biased region" description="Pro residues" evidence="17">
    <location>
        <begin position="1148"/>
        <end position="1160"/>
    </location>
</feature>
<feature type="compositionally biased region" description="Basic and acidic residues" evidence="17">
    <location>
        <begin position="398"/>
        <end position="414"/>
    </location>
</feature>
<feature type="compositionally biased region" description="Pro residues" evidence="17">
    <location>
        <begin position="212"/>
        <end position="223"/>
    </location>
</feature>
<dbReference type="GO" id="GO:0015031">
    <property type="term" value="P:protein transport"/>
    <property type="evidence" value="ECO:0007669"/>
    <property type="project" value="UniProtKB-KW"/>
</dbReference>
<dbReference type="OMA" id="YKSPYDL"/>
<evidence type="ECO:0000256" key="17">
    <source>
        <dbReference type="SAM" id="MobiDB-lite"/>
    </source>
</evidence>
<feature type="region of interest" description="Disordered" evidence="17">
    <location>
        <begin position="2331"/>
        <end position="2426"/>
    </location>
</feature>
<evidence type="ECO:0000256" key="8">
    <source>
        <dbReference type="ARBA" id="ARBA00022490"/>
    </source>
</evidence>
<dbReference type="GO" id="GO:0005829">
    <property type="term" value="C:cytosol"/>
    <property type="evidence" value="ECO:0007669"/>
    <property type="project" value="UniProtKB-SubCell"/>
</dbReference>
<dbReference type="GO" id="GO:0070973">
    <property type="term" value="P:protein localization to endoplasmic reticulum exit site"/>
    <property type="evidence" value="ECO:0007669"/>
    <property type="project" value="TreeGrafter"/>
</dbReference>
<feature type="region of interest" description="Disordered" evidence="17">
    <location>
        <begin position="1083"/>
        <end position="1102"/>
    </location>
</feature>
<feature type="compositionally biased region" description="Polar residues" evidence="17">
    <location>
        <begin position="2349"/>
        <end position="2368"/>
    </location>
</feature>
<evidence type="ECO:0000256" key="9">
    <source>
        <dbReference type="ARBA" id="ARBA00022553"/>
    </source>
</evidence>
<dbReference type="InParanoid" id="A0A4W3JSF3"/>
<dbReference type="Ensembl" id="ENSCMIT00000035427.1">
    <property type="protein sequence ID" value="ENSCMIP00000034905.1"/>
    <property type="gene ID" value="ENSCMIG00000014798.1"/>
</dbReference>
<feature type="compositionally biased region" description="Basic and acidic residues" evidence="17">
    <location>
        <begin position="1385"/>
        <end position="1395"/>
    </location>
</feature>
<name>A0A4W3JSF3_CALMI</name>
<feature type="compositionally biased region" description="Basic and acidic residues" evidence="17">
    <location>
        <begin position="2218"/>
        <end position="2239"/>
    </location>
</feature>
<proteinExistence type="inferred from homology"/>
<feature type="compositionally biased region" description="Low complexity" evidence="17">
    <location>
        <begin position="445"/>
        <end position="458"/>
    </location>
</feature>
<feature type="compositionally biased region" description="Polar residues" evidence="17">
    <location>
        <begin position="498"/>
        <end position="512"/>
    </location>
</feature>
<feature type="region of interest" description="Disordered" evidence="17">
    <location>
        <begin position="1"/>
        <end position="168"/>
    </location>
</feature>
<dbReference type="Pfam" id="PF12931">
    <property type="entry name" value="TPR_Sec16"/>
    <property type="match status" value="1"/>
</dbReference>
<dbReference type="CDD" id="cd09233">
    <property type="entry name" value="ACE1-Sec16-like"/>
    <property type="match status" value="1"/>
</dbReference>
<feature type="region of interest" description="Disordered" evidence="17">
    <location>
        <begin position="186"/>
        <end position="355"/>
    </location>
</feature>
<feature type="compositionally biased region" description="Polar residues" evidence="17">
    <location>
        <begin position="641"/>
        <end position="651"/>
    </location>
</feature>
<dbReference type="GO" id="GO:0070971">
    <property type="term" value="C:endoplasmic reticulum exit site"/>
    <property type="evidence" value="ECO:0007669"/>
    <property type="project" value="UniProtKB-ARBA"/>
</dbReference>
<feature type="compositionally biased region" description="Pro residues" evidence="17">
    <location>
        <begin position="629"/>
        <end position="639"/>
    </location>
</feature>
<comment type="subcellular location">
    <subcellularLocation>
        <location evidence="3">Cytoplasm</location>
        <location evidence="3">Cytosol</location>
    </subcellularLocation>
    <subcellularLocation>
        <location evidence="5">Cytoplasm</location>
        <location evidence="5">Perinuclear region</location>
    </subcellularLocation>
    <subcellularLocation>
        <location evidence="2">Endoplasmic reticulum membrane</location>
        <topology evidence="2">Peripheral membrane protein</topology>
    </subcellularLocation>
    <subcellularLocation>
        <location evidence="1">Golgi apparatus membrane</location>
        <topology evidence="1">Peripheral membrane protein</topology>
    </subcellularLocation>
    <subcellularLocation>
        <location evidence="4">Microsome membrane</location>
    </subcellularLocation>
</comment>
<reference evidence="20" key="5">
    <citation type="submission" date="2025-09" db="UniProtKB">
        <authorList>
            <consortium name="Ensembl"/>
        </authorList>
    </citation>
    <scope>IDENTIFICATION</scope>
</reference>
<evidence type="ECO:0000313" key="20">
    <source>
        <dbReference type="Ensembl" id="ENSCMIP00000034905.1"/>
    </source>
</evidence>
<evidence type="ECO:0000256" key="13">
    <source>
        <dbReference type="ARBA" id="ARBA00022927"/>
    </source>
</evidence>
<evidence type="ECO:0000256" key="5">
    <source>
        <dbReference type="ARBA" id="ARBA00004556"/>
    </source>
</evidence>
<feature type="domain" description="Sec16 Sec23-binding" evidence="18">
    <location>
        <begin position="1675"/>
        <end position="1909"/>
    </location>
</feature>
<keyword evidence="10 16" id="KW-0256">Endoplasmic reticulum</keyword>
<evidence type="ECO:0000256" key="16">
    <source>
        <dbReference type="RuleBase" id="RU364101"/>
    </source>
</evidence>
<organism evidence="20 21">
    <name type="scientific">Callorhinchus milii</name>
    <name type="common">Ghost shark</name>
    <dbReference type="NCBI Taxonomy" id="7868"/>
    <lineage>
        <taxon>Eukaryota</taxon>
        <taxon>Metazoa</taxon>
        <taxon>Chordata</taxon>
        <taxon>Craniata</taxon>
        <taxon>Vertebrata</taxon>
        <taxon>Chondrichthyes</taxon>
        <taxon>Holocephali</taxon>
        <taxon>Chimaeriformes</taxon>
        <taxon>Callorhinchidae</taxon>
        <taxon>Callorhinchus</taxon>
    </lineage>
</organism>
<dbReference type="Gene3D" id="1.25.40.1030">
    <property type="match status" value="1"/>
</dbReference>
<keyword evidence="9" id="KW-0597">Phosphoprotein</keyword>
<keyword evidence="15 16" id="KW-0472">Membrane</keyword>
<evidence type="ECO:0000256" key="3">
    <source>
        <dbReference type="ARBA" id="ARBA00004514"/>
    </source>
</evidence>
<dbReference type="GO" id="GO:0007029">
    <property type="term" value="P:endoplasmic reticulum organization"/>
    <property type="evidence" value="ECO:0007669"/>
    <property type="project" value="UniProtKB-ARBA"/>
</dbReference>
<feature type="compositionally biased region" description="Low complexity" evidence="17">
    <location>
        <begin position="1396"/>
        <end position="1418"/>
    </location>
</feature>
<evidence type="ECO:0000256" key="2">
    <source>
        <dbReference type="ARBA" id="ARBA00004406"/>
    </source>
</evidence>
<feature type="compositionally biased region" description="Polar residues" evidence="17">
    <location>
        <begin position="1270"/>
        <end position="1279"/>
    </location>
</feature>
<reference evidence="21" key="2">
    <citation type="journal article" date="2007" name="PLoS Biol.">
        <title>Survey sequencing and comparative analysis of the elephant shark (Callorhinchus milii) genome.</title>
        <authorList>
            <person name="Venkatesh B."/>
            <person name="Kirkness E.F."/>
            <person name="Loh Y.H."/>
            <person name="Halpern A.L."/>
            <person name="Lee A.P."/>
            <person name="Johnson J."/>
            <person name="Dandona N."/>
            <person name="Viswanathan L.D."/>
            <person name="Tay A."/>
            <person name="Venter J.C."/>
            <person name="Strausberg R.L."/>
            <person name="Brenner S."/>
        </authorList>
    </citation>
    <scope>NUCLEOTIDE SEQUENCE [LARGE SCALE GENOMIC DNA]</scope>
</reference>
<feature type="compositionally biased region" description="Basic and acidic residues" evidence="17">
    <location>
        <begin position="2192"/>
        <end position="2205"/>
    </location>
</feature>
<keyword evidence="7 16" id="KW-0813">Transport</keyword>
<evidence type="ECO:0000256" key="11">
    <source>
        <dbReference type="ARBA" id="ARBA00022848"/>
    </source>
</evidence>
<comment type="similarity">
    <text evidence="6 16">Belongs to the SEC16 family.</text>
</comment>
<evidence type="ECO:0000259" key="19">
    <source>
        <dbReference type="Pfam" id="PF12932"/>
    </source>
</evidence>
<evidence type="ECO:0000256" key="4">
    <source>
        <dbReference type="ARBA" id="ARBA00004524"/>
    </source>
</evidence>
<feature type="compositionally biased region" description="Low complexity" evidence="17">
    <location>
        <begin position="566"/>
        <end position="584"/>
    </location>
</feature>
<feature type="region of interest" description="Disordered" evidence="17">
    <location>
        <begin position="1382"/>
        <end position="1439"/>
    </location>
</feature>
<feature type="compositionally biased region" description="Low complexity" evidence="17">
    <location>
        <begin position="224"/>
        <end position="235"/>
    </location>
</feature>
<evidence type="ECO:0000259" key="18">
    <source>
        <dbReference type="Pfam" id="PF12931"/>
    </source>
</evidence>
<keyword evidence="8" id="KW-0963">Cytoplasm</keyword>
<feature type="region of interest" description="Disordered" evidence="17">
    <location>
        <begin position="1952"/>
        <end position="1997"/>
    </location>
</feature>
<evidence type="ECO:0000256" key="10">
    <source>
        <dbReference type="ARBA" id="ARBA00022824"/>
    </source>
</evidence>
<keyword evidence="11" id="KW-0492">Microsome</keyword>
<evidence type="ECO:0000256" key="14">
    <source>
        <dbReference type="ARBA" id="ARBA00023034"/>
    </source>
</evidence>
<dbReference type="GeneTree" id="ENSGT00940000159324"/>
<sequence>MQPPPRSSPGAGGAAGPPPSGGAPNAYRRNSPFRRSNTPMSAPPASVPPMTDPLGHGRLRPPGNGHSGQSAALPNPAKAGPLPPGQPPPVFPVPFPNRQDGNRLPHQFTNALHSAPAPFPGQSNAAESGTPPYQPNSLVAPLPLMPQFNSGGQFSPAPPAHNTEAGHSLAPELSYFHTGAGLENSYAGLALGPAPFQSRAPYAQEPARDPMAYPPPAPGPPAFPQQNAAQWAPAQGSRPPSVQNYFQPSDPQTQSFNSYSVSQPHPPSSSPAHLPSPHNLVPADQHQPPSQEPFASAVAVVDPNGHRLPGFHSGPQPSEAFIPQEHHGLKPNLGSAEAWLSGPRNEPFQPQAAAEAGYQSNAVSWGERLEDRQQLAAQPADSMLPVDTESGTISMFFKGDEVENEETLRTERTDSLAADSFQPSSVPFFKPYPLPNSAQPNIHTQRQPSQAPSAEQSSFLPNATGQYDNYLPGSTELGANPNAGTGGSRSQRDERLQFENNENLDFIQNQEVLPSEPDRAQIRENIARFQPIPGLGSQAQPAGESREGVPNLEKPNLAPHPRPLRSDSINSNHSSGSSSRRALAPAPPPPSTFIQQESGKGAPDSSAHFFEQIDSSPQGGEGLYHTQTPQPPTPSPPKPTGNFQASANSSFEPVRSHGQLAFKPPEVDQAKMVMELNRERRPGPPRPAGHMDASPGNLEQPPDNLENLFLPQPCPELGGAEQLAQTHPPPRTGSETPEKRPSSRVNNVRVKCDSPAATLWAQSELPSFCGGVVLAPAAPAVHVAVREPGAEASLQHEGSLEGLGQRFLAPALGIPGPGPHPGSENLENPPLVVEDPALKSQASSSYATLLVPSATEALPSQPVLLAQPLQSYTSTLANPSAPSPSQPLRNQIEGEKVVGFIPSSLGIGAVPPVPQGPLSNPSLHPPHPHVNPTHNSVRTSGVLPPDPSPLNLTADSRASIRLPAEGLPEIPAASPPLSQAPGPGRSVAVAASNYQFAPGKNATNQPYNRPEASVNCELLDFTVPRTLPNEPSASTNATDVLSLPSTAVIAPQPAVLQSYPQGVQANDKPGFYLQVTKDVQQSPTAVTGQHTAPLPSAQATTTDAGQPVLAGSLLPSAGYGPPGSGLPQTVLQAPTLAQTPPANVARPPSQPDMQQPPPARTPQQVYCAPQQHAYNYGYNYPDYSADTRQPYPGSYPVYPPQEPRGSQQMPYPAVDNRSGQPYYQDDQYRMYDPRYPRYDQGNAGYKEAERSQYTDQERERPSRPSSRASQCSDRPSSRQGYPEDYYSWRNSRAGYGAYYADYYRRPHDYTDLSHWERFDSAAPAAYDPRYQDYWYYNNYQRREPYYHDPYGGRRNGYESQWQYDPRYDASFDDDYDRPQEIYQDEFDRRSVHSEHSLPSSRSTRSRRSSFSAHSQQSQVYKSQQDLTATREAPGQPAPVDYTYAQYQDHTTLMQGYQDSTAVMQGYPDYQYGYPAETGWQPVEKAPPRPVTPEKFMIPHVCARFSPGGQLLKVLPNLPSEGQPALVELHSLETMLQHLPEQEELRNFPGPLVKEETHKVDVINFAQNKGTECLRNEELLDKESANLLWDLMVLLCRQNGTVIGTDIAELLLREHRSVWLPGKSPNEANLIDFNNELVPRAEDESCTTQLSLLTDSFMEGTSSSTENPSKETERFRELLLFGRKKDALESAMKHGLWGHALLLASKMDNRTHAKVMTRFANSLPINDPLQTVYQLMSGRMPAAATCCGEEKWGHWRPHLAMVLSNLSNGLELNRRTMTTMGDTLATKGLLEAAHFCYLMAQVGFGVYTRKSTKLVLIGSNHSWSFLKFASSEAIQRTETYEYAQALGSQPSFLPNFQVFKFIYACRLAEMGLTAQAFHYCEVIAKTMLKNALYYSPVLYSQLVQVSSQLRFFDPQLREKSEQELNMEPEWMVHLKLLDQQMKEGTFLYSSERAATPHQYGSSTPSSEYDHGSQLDGAMAGLPEGGSGTDNPLMTSFVPSAGGPSVQLVPPAPQAILDGTTVAPVPQLPVAPPPQMTVDGNIPMYFPLQASTAPQVPGFPGQSLNSAFRQPYELEKEPVYMGTAGPPPPGLPAEPLQTVPEQVANPEFKPNTQISPKRQSFSDTGQIDFHNHMAKMAPGRRSRSTSQSSLHMPYGRRSRTTSESSTHSGGRERRSSLVRQPSLPAQDSAAPRATEVKEPRREAETKKSKGGWLSWLRPNRKPEAHLPDDKNKSIVWDEKQQRWVNLNEPAEEESKPPPPPPSFPKPTQSLPMAGPPGGPPSVNMFSKKAGTRARYVDVLNPSGTRPGGNVPPPIDLFAPLAPMAIPANLFMPAPGEGHPIPDASMADSGQPADNNNFGVDTQPLPNSGTDGSAPVPDGLQFGEVPGQPVQGVPSMGAVQFYNPAQFSQPPATGSKPGRFGQRKYPTLK</sequence>
<dbReference type="InterPro" id="IPR024340">
    <property type="entry name" value="Sec16_CCD"/>
</dbReference>
<feature type="compositionally biased region" description="Polar residues" evidence="17">
    <location>
        <begin position="238"/>
        <end position="257"/>
    </location>
</feature>
<keyword evidence="13 16" id="KW-0653">Protein transport</keyword>
<feature type="compositionally biased region" description="Polar residues" evidence="17">
    <location>
        <begin position="1987"/>
        <end position="1996"/>
    </location>
</feature>
<feature type="compositionally biased region" description="Polar residues" evidence="17">
    <location>
        <begin position="1126"/>
        <end position="1141"/>
    </location>
</feature>
<dbReference type="FunFam" id="1.25.40.1030:FF:000002">
    <property type="entry name" value="Protein transport protein sec16"/>
    <property type="match status" value="1"/>
</dbReference>
<protein>
    <recommendedName>
        <fullName evidence="16">Protein transport protein sec16</fullName>
    </recommendedName>
</protein>
<dbReference type="STRING" id="7868.ENSCMIP00000034905"/>
<comment type="subunit">
    <text evidence="16">SEC16A and SEC16B are each present in multiple copies in a heteromeric complex.</text>
</comment>